<accession>A0AAV8QUY2</accession>
<dbReference type="Proteomes" id="UP001222027">
    <property type="component" value="Unassembled WGS sequence"/>
</dbReference>
<dbReference type="PANTHER" id="PTHR35548">
    <property type="entry name" value="EXPRESSED PROTEIN"/>
    <property type="match status" value="1"/>
</dbReference>
<comment type="caution">
    <text evidence="2">The sequence shown here is derived from an EMBL/GenBank/DDBJ whole genome shotgun (WGS) entry which is preliminary data.</text>
</comment>
<reference evidence="2 3" key="1">
    <citation type="submission" date="2022-12" db="EMBL/GenBank/DDBJ databases">
        <title>Chromosome-scale assembly of the Ensete ventricosum genome.</title>
        <authorList>
            <person name="Dussert Y."/>
            <person name="Stocks J."/>
            <person name="Wendawek A."/>
            <person name="Woldeyes F."/>
            <person name="Nichols R.A."/>
            <person name="Borrell J.S."/>
        </authorList>
    </citation>
    <scope>NUCLEOTIDE SEQUENCE [LARGE SCALE GENOMIC DNA]</scope>
    <source>
        <strain evidence="3">cv. Maze</strain>
        <tissue evidence="2">Seeds</tissue>
    </source>
</reference>
<name>A0AAV8QUY2_ENSVE</name>
<feature type="transmembrane region" description="Helical" evidence="1">
    <location>
        <begin position="54"/>
        <end position="74"/>
    </location>
</feature>
<evidence type="ECO:0000313" key="3">
    <source>
        <dbReference type="Proteomes" id="UP001222027"/>
    </source>
</evidence>
<protein>
    <submittedName>
        <fullName evidence="2">Uncharacterized protein</fullName>
    </submittedName>
</protein>
<dbReference type="InterPro" id="IPR038934">
    <property type="entry name" value="At5g64816-like"/>
</dbReference>
<gene>
    <name evidence="2" type="ORF">OPV22_016843</name>
</gene>
<keyword evidence="1" id="KW-0812">Transmembrane</keyword>
<organism evidence="2 3">
    <name type="scientific">Ensete ventricosum</name>
    <name type="common">Abyssinian banana</name>
    <name type="synonym">Musa ensete</name>
    <dbReference type="NCBI Taxonomy" id="4639"/>
    <lineage>
        <taxon>Eukaryota</taxon>
        <taxon>Viridiplantae</taxon>
        <taxon>Streptophyta</taxon>
        <taxon>Embryophyta</taxon>
        <taxon>Tracheophyta</taxon>
        <taxon>Spermatophyta</taxon>
        <taxon>Magnoliopsida</taxon>
        <taxon>Liliopsida</taxon>
        <taxon>Zingiberales</taxon>
        <taxon>Musaceae</taxon>
        <taxon>Ensete</taxon>
    </lineage>
</organism>
<keyword evidence="1" id="KW-1133">Transmembrane helix</keyword>
<evidence type="ECO:0000256" key="1">
    <source>
        <dbReference type="SAM" id="Phobius"/>
    </source>
</evidence>
<dbReference type="EMBL" id="JAQQAF010000005">
    <property type="protein sequence ID" value="KAJ8484358.1"/>
    <property type="molecule type" value="Genomic_DNA"/>
</dbReference>
<evidence type="ECO:0000313" key="2">
    <source>
        <dbReference type="EMBL" id="KAJ8484358.1"/>
    </source>
</evidence>
<keyword evidence="1" id="KW-0472">Membrane</keyword>
<sequence length="116" mass="13287">MFLTSSPFAINKTFRAGFGSRNPQFRLADIWWCLLGPAVPEVNSSRIVIAMADIWWSLLGAAVPAIIAAHTVRVKRRRAEEQRLQKARGREKHSDEIFVCMRVCTSKRMLKKDRLC</sequence>
<proteinExistence type="predicted"/>
<keyword evidence="3" id="KW-1185">Reference proteome</keyword>
<dbReference type="AlphaFoldDB" id="A0AAV8QUY2"/>
<dbReference type="PANTHER" id="PTHR35548:SF1">
    <property type="entry name" value="EXPRESSED PROTEIN"/>
    <property type="match status" value="1"/>
</dbReference>